<dbReference type="Proteomes" id="UP001175271">
    <property type="component" value="Unassembled WGS sequence"/>
</dbReference>
<proteinExistence type="predicted"/>
<gene>
    <name evidence="2" type="ORF">QR680_012032</name>
</gene>
<dbReference type="EMBL" id="JAUCMV010000002">
    <property type="protein sequence ID" value="KAK0415625.1"/>
    <property type="molecule type" value="Genomic_DNA"/>
</dbReference>
<evidence type="ECO:0000256" key="1">
    <source>
        <dbReference type="SAM" id="MobiDB-lite"/>
    </source>
</evidence>
<dbReference type="AlphaFoldDB" id="A0AA39M016"/>
<comment type="caution">
    <text evidence="2">The sequence shown here is derived from an EMBL/GenBank/DDBJ whole genome shotgun (WGS) entry which is preliminary data.</text>
</comment>
<feature type="region of interest" description="Disordered" evidence="1">
    <location>
        <begin position="1"/>
        <end position="28"/>
    </location>
</feature>
<accession>A0AA39M016</accession>
<keyword evidence="3" id="KW-1185">Reference proteome</keyword>
<sequence>MTRRSIGNDFWEHTYNGGRPGQKHRRSP</sequence>
<protein>
    <submittedName>
        <fullName evidence="2">Uncharacterized protein</fullName>
    </submittedName>
</protein>
<evidence type="ECO:0000313" key="2">
    <source>
        <dbReference type="EMBL" id="KAK0415625.1"/>
    </source>
</evidence>
<name>A0AA39M016_9BILA</name>
<organism evidence="2 3">
    <name type="scientific">Steinernema hermaphroditum</name>
    <dbReference type="NCBI Taxonomy" id="289476"/>
    <lineage>
        <taxon>Eukaryota</taxon>
        <taxon>Metazoa</taxon>
        <taxon>Ecdysozoa</taxon>
        <taxon>Nematoda</taxon>
        <taxon>Chromadorea</taxon>
        <taxon>Rhabditida</taxon>
        <taxon>Tylenchina</taxon>
        <taxon>Panagrolaimomorpha</taxon>
        <taxon>Strongyloidoidea</taxon>
        <taxon>Steinernematidae</taxon>
        <taxon>Steinernema</taxon>
    </lineage>
</organism>
<reference evidence="2" key="1">
    <citation type="submission" date="2023-06" db="EMBL/GenBank/DDBJ databases">
        <title>Genomic analysis of the entomopathogenic nematode Steinernema hermaphroditum.</title>
        <authorList>
            <person name="Schwarz E.M."/>
            <person name="Heppert J.K."/>
            <person name="Baniya A."/>
            <person name="Schwartz H.T."/>
            <person name="Tan C.-H."/>
            <person name="Antoshechkin I."/>
            <person name="Sternberg P.W."/>
            <person name="Goodrich-Blair H."/>
            <person name="Dillman A.R."/>
        </authorList>
    </citation>
    <scope>NUCLEOTIDE SEQUENCE</scope>
    <source>
        <strain evidence="2">PS9179</strain>
        <tissue evidence="2">Whole animal</tissue>
    </source>
</reference>
<evidence type="ECO:0000313" key="3">
    <source>
        <dbReference type="Proteomes" id="UP001175271"/>
    </source>
</evidence>